<feature type="region of interest" description="Disordered" evidence="1">
    <location>
        <begin position="270"/>
        <end position="293"/>
    </location>
</feature>
<sequence>MAEAPGSGRRSRYKAVGSPPWKEAFRQGCLERMRNSRDRLLNRYRQAGGNMPSRAQNPLLVQEVMEEEWSALRAGDSCPEALTQLEELLDLAVLEEIQQELADQERRLLSEYEKSLQFDEHCLSVMLAEWEANPLICPVCMRSNLRVSGGVVTCPCGLSLSSHVSVRHAHPVSLLPTCVCLLEALCWCRSRWGAFAPGTLASSCRCLGSGHRAHRAHRAHGAGPGMGTHCGCPSRLVPAGERPVLKTFTGRTGNTCICLRVKFPRRKTQLDSNIGLGGPETQRHPLTGRDGAESLQRGMGTTSISRSASDTPVLARPQAGLCQWEQSCAHLVPRGQVCPPSSASVKCAAERCGLEFVLSIVDVTQQLFLFFKQALFLSVC</sequence>
<evidence type="ECO:0000259" key="3">
    <source>
        <dbReference type="Pfam" id="PF14767"/>
    </source>
</evidence>
<gene>
    <name evidence="5" type="primary">LOC111161146</name>
</gene>
<dbReference type="KEGG" id="elk:111161146"/>
<dbReference type="RefSeq" id="XP_022380375.1">
    <property type="nucleotide sequence ID" value="XM_022524667.1"/>
</dbReference>
<dbReference type="PANTHER" id="PTHR31742:SF1">
    <property type="entry name" value="RPA-INTERACTING PROTEIN"/>
    <property type="match status" value="1"/>
</dbReference>
<dbReference type="GeneID" id="111161146"/>
<dbReference type="InterPro" id="IPR028155">
    <property type="entry name" value="RPA_interact_central"/>
</dbReference>
<dbReference type="OrthoDB" id="435311at2759"/>
<dbReference type="Pfam" id="PF14767">
    <property type="entry name" value="RPA_interact_M"/>
    <property type="match status" value="1"/>
</dbReference>
<dbReference type="PANTHER" id="PTHR31742">
    <property type="entry name" value="RPA-INTERACTING PROTEIN RPAIN"/>
    <property type="match status" value="1"/>
</dbReference>
<organism evidence="4 5">
    <name type="scientific">Enhydra lutris kenyoni</name>
    <name type="common">northern sea otter</name>
    <dbReference type="NCBI Taxonomy" id="391180"/>
    <lineage>
        <taxon>Eukaryota</taxon>
        <taxon>Metazoa</taxon>
        <taxon>Chordata</taxon>
        <taxon>Craniata</taxon>
        <taxon>Vertebrata</taxon>
        <taxon>Euteleostomi</taxon>
        <taxon>Mammalia</taxon>
        <taxon>Eutheria</taxon>
        <taxon>Laurasiatheria</taxon>
        <taxon>Carnivora</taxon>
        <taxon>Caniformia</taxon>
        <taxon>Musteloidea</taxon>
        <taxon>Mustelidae</taxon>
        <taxon>Lutrinae</taxon>
        <taxon>Enhydra</taxon>
    </lineage>
</organism>
<evidence type="ECO:0000313" key="4">
    <source>
        <dbReference type="Proteomes" id="UP000248482"/>
    </source>
</evidence>
<dbReference type="GO" id="GO:0016605">
    <property type="term" value="C:PML body"/>
    <property type="evidence" value="ECO:0007669"/>
    <property type="project" value="TreeGrafter"/>
</dbReference>
<evidence type="ECO:0000313" key="5">
    <source>
        <dbReference type="RefSeq" id="XP_022380375.1"/>
    </source>
</evidence>
<evidence type="ECO:0000259" key="2">
    <source>
        <dbReference type="Pfam" id="PF14766"/>
    </source>
</evidence>
<reference evidence="5" key="1">
    <citation type="submission" date="2025-08" db="UniProtKB">
        <authorList>
            <consortium name="RefSeq"/>
        </authorList>
    </citation>
    <scope>IDENTIFICATION</scope>
    <source>
        <tissue evidence="5">Blood</tissue>
    </source>
</reference>
<evidence type="ECO:0000256" key="1">
    <source>
        <dbReference type="SAM" id="MobiDB-lite"/>
    </source>
</evidence>
<name>A0A2Y9LFK6_ENHLU</name>
<dbReference type="GO" id="GO:0006606">
    <property type="term" value="P:protein import into nucleus"/>
    <property type="evidence" value="ECO:0007669"/>
    <property type="project" value="TreeGrafter"/>
</dbReference>
<feature type="domain" description="RPA-interacting protein N-terminal" evidence="2">
    <location>
        <begin position="9"/>
        <end position="47"/>
    </location>
</feature>
<protein>
    <submittedName>
        <fullName evidence="5">RPA-interacting protein isoform X1</fullName>
    </submittedName>
</protein>
<feature type="domain" description="RPA-interacting protein central" evidence="3">
    <location>
        <begin position="60"/>
        <end position="126"/>
    </location>
</feature>
<proteinExistence type="predicted"/>
<dbReference type="AlphaFoldDB" id="A0A2Y9LFK6"/>
<keyword evidence="4" id="KW-1185">Reference proteome</keyword>
<dbReference type="STRING" id="391180.A0A2Y9LFK6"/>
<dbReference type="Proteomes" id="UP000248482">
    <property type="component" value="Unplaced"/>
</dbReference>
<accession>A0A2Y9LFK6</accession>
<dbReference type="Pfam" id="PF14766">
    <property type="entry name" value="RPA_interact_N"/>
    <property type="match status" value="1"/>
</dbReference>
<dbReference type="InterPro" id="IPR028158">
    <property type="entry name" value="RPA_interact_N_dom"/>
</dbReference>
<dbReference type="InterPro" id="IPR028156">
    <property type="entry name" value="RIP"/>
</dbReference>